<dbReference type="SMART" id="SM00355">
    <property type="entry name" value="ZnF_C2H2"/>
    <property type="match status" value="17"/>
</dbReference>
<protein>
    <recommendedName>
        <fullName evidence="7">C2H2-type domain-containing protein</fullName>
    </recommendedName>
</protein>
<evidence type="ECO:0000313" key="9">
    <source>
        <dbReference type="Proteomes" id="UP001153737"/>
    </source>
</evidence>
<feature type="compositionally biased region" description="Basic and acidic residues" evidence="6">
    <location>
        <begin position="281"/>
        <end position="307"/>
    </location>
</feature>
<feature type="compositionally biased region" description="Pro residues" evidence="6">
    <location>
        <begin position="42"/>
        <end position="53"/>
    </location>
</feature>
<feature type="domain" description="C2H2-type" evidence="7">
    <location>
        <begin position="825"/>
        <end position="851"/>
    </location>
</feature>
<reference evidence="8" key="2">
    <citation type="submission" date="2022-10" db="EMBL/GenBank/DDBJ databases">
        <authorList>
            <consortium name="ENA_rothamsted_submissions"/>
            <consortium name="culmorum"/>
            <person name="King R."/>
        </authorList>
    </citation>
    <scope>NUCLEOTIDE SEQUENCE</scope>
</reference>
<dbReference type="OrthoDB" id="2013972at2759"/>
<dbReference type="FunFam" id="3.30.160.60:FF:000065">
    <property type="entry name" value="B-cell CLL/lymphoma 6, member B"/>
    <property type="match status" value="1"/>
</dbReference>
<dbReference type="PROSITE" id="PS50157">
    <property type="entry name" value="ZINC_FINGER_C2H2_2"/>
    <property type="match status" value="8"/>
</dbReference>
<dbReference type="Proteomes" id="UP001153737">
    <property type="component" value="Chromosome 9"/>
</dbReference>
<evidence type="ECO:0000256" key="2">
    <source>
        <dbReference type="ARBA" id="ARBA00022737"/>
    </source>
</evidence>
<keyword evidence="2" id="KW-0677">Repeat</keyword>
<dbReference type="AlphaFoldDB" id="A0A9P0DZQ6"/>
<dbReference type="PANTHER" id="PTHR24379:SF121">
    <property type="entry name" value="C2H2-TYPE DOMAIN-CONTAINING PROTEIN"/>
    <property type="match status" value="1"/>
</dbReference>
<feature type="domain" description="C2H2-type" evidence="7">
    <location>
        <begin position="721"/>
        <end position="749"/>
    </location>
</feature>
<dbReference type="FunFam" id="3.30.160.60:FF:001527">
    <property type="entry name" value="Zinc finger protein"/>
    <property type="match status" value="1"/>
</dbReference>
<dbReference type="InterPro" id="IPR036236">
    <property type="entry name" value="Znf_C2H2_sf"/>
</dbReference>
<feature type="compositionally biased region" description="Acidic residues" evidence="6">
    <location>
        <begin position="165"/>
        <end position="188"/>
    </location>
</feature>
<dbReference type="EMBL" id="OU896715">
    <property type="protein sequence ID" value="CAH1183832.1"/>
    <property type="molecule type" value="Genomic_DNA"/>
</dbReference>
<dbReference type="Pfam" id="PF13894">
    <property type="entry name" value="zf-C2H2_4"/>
    <property type="match status" value="1"/>
</dbReference>
<evidence type="ECO:0000256" key="6">
    <source>
        <dbReference type="SAM" id="MobiDB-lite"/>
    </source>
</evidence>
<dbReference type="InterPro" id="IPR013087">
    <property type="entry name" value="Znf_C2H2_type"/>
</dbReference>
<feature type="domain" description="C2H2-type" evidence="7">
    <location>
        <begin position="852"/>
        <end position="879"/>
    </location>
</feature>
<feature type="domain" description="C2H2-type" evidence="7">
    <location>
        <begin position="656"/>
        <end position="679"/>
    </location>
</feature>
<feature type="domain" description="C2H2-type" evidence="7">
    <location>
        <begin position="948"/>
        <end position="975"/>
    </location>
</feature>
<evidence type="ECO:0000256" key="3">
    <source>
        <dbReference type="ARBA" id="ARBA00022771"/>
    </source>
</evidence>
<feature type="domain" description="C2H2-type" evidence="7">
    <location>
        <begin position="976"/>
        <end position="1003"/>
    </location>
</feature>
<evidence type="ECO:0000256" key="4">
    <source>
        <dbReference type="ARBA" id="ARBA00022833"/>
    </source>
</evidence>
<dbReference type="Pfam" id="PF00096">
    <property type="entry name" value="zf-C2H2"/>
    <property type="match status" value="2"/>
</dbReference>
<sequence>MIADEYEDDAHFCLRCHATVLGIDNYVGHRKAGCVKGGGAVPDPPKSPPPSQLLPPDESFDLKADDFFSSLELRSSSKRADSQAGAGGKHLTGILTRSRTTAVIQAAASAPKDPTEAQQSKSGKNVWIGGDQLKELGHGDNHSKLIKAVANLERRKEEPPKLDVFEDSEDESDEFDFEDEESSSDDQDVPPRHHTGGKWKPSSPVQWARSTDSSTWNVPPPTFTGGKWKPSYKRSSTPPPTHTKGKWPPPSFTGSKWVPRKQEDLSVPPPSFTGSKWVAPKKQDSEDIYNKGRGKTKLEIDEEKGTTESDVPLAHHTKGKWKPRTEEDEDFPPPSYTKGKWKPKPATEPDPPQPSFSKQKTQSSKSIKNDTNKLILTVPEETYTKGKWLPPTDNKSSSKLNSQSLLRKSGGTIQYWCSPCNRRLASKVVYERHLKSELHFKRTAHDRDFDETGELLMRSVRRPKLKLSEPIFSSDEKATTSKKRKRRKVYERCDVCLSRVNKYLIGKHLISHYHCRKGNIRTEEARRMVLDNIHDIVLESPFQCSACKFYCNTHRDFLRHWLSPEHTCKVLPGHFFCILCKFRTEDTGLMYAHLVSDEHTEVVSVINRSLPIVIKKINPVACPTCHQEFMLNVQLLEHCKKFNHDDSSAVKFKNQFICDVCGVGLESNNAVKRHHRVAHNANFFVCNPCGLRFESAVEAKRHRKSVQHKYLASGEKSSKEKTCEYCQKSFGNFLLLKEHIGNFHPEQKIRCPHCGTSFAIAQDLSAHLRNKSCKFEENSLDSLRCGKCPFTSASASELFFHVALHEPPSEAYPDGVEGKKTIFRYKCPVCEKSFPKGSLEAHIRQHTQERPYVCRICDKSFARKNNLQFHLKNHEKKRGKLIVPTAGERPYLCSVCGASFKRKSILQQHMQIHTGKECKCPHIGCVYTARKMSEINQHFKIHQDAKEHACQVCEYKGKTKQHLTRHMTLHANTKRYQCSQCSFTSRDSTHLRRHIRIHTGAKPFSCPYCNYKCNNLENLRKHILSTNKHPGKCIYECKFCAGDDADTTPFQTNFAKDFKAHLVMRHQETFGNGAEAATYVAGIYDVQDDSTFLGHVGRTTLEGIDDQSDDTDPNLRDASDAIACRISPPLSHVAPQASHLDQMLPEFPISKDFAISKDYAIPKDDRGGATVNVDNLQDSWSLVGRYDVEEESGTLIPFQSEDSDSLFQGHF</sequence>
<evidence type="ECO:0000256" key="1">
    <source>
        <dbReference type="ARBA" id="ARBA00022723"/>
    </source>
</evidence>
<feature type="region of interest" description="Disordered" evidence="6">
    <location>
        <begin position="105"/>
        <end position="126"/>
    </location>
</feature>
<name>A0A9P0DZQ6_PHACE</name>
<evidence type="ECO:0000313" key="8">
    <source>
        <dbReference type="EMBL" id="CAH1183832.1"/>
    </source>
</evidence>
<feature type="region of interest" description="Disordered" evidence="6">
    <location>
        <begin position="38"/>
        <end position="59"/>
    </location>
</feature>
<evidence type="ECO:0000256" key="5">
    <source>
        <dbReference type="PROSITE-ProRule" id="PRU00042"/>
    </source>
</evidence>
<dbReference type="Pfam" id="PF12874">
    <property type="entry name" value="zf-met"/>
    <property type="match status" value="1"/>
</dbReference>
<feature type="compositionally biased region" description="Pro residues" evidence="6">
    <location>
        <begin position="237"/>
        <end position="251"/>
    </location>
</feature>
<feature type="compositionally biased region" description="Polar residues" evidence="6">
    <location>
        <begin position="203"/>
        <end position="217"/>
    </location>
</feature>
<accession>A0A9P0DZQ6</accession>
<gene>
    <name evidence="8" type="ORF">PHAECO_LOCUS12714</name>
</gene>
<keyword evidence="1" id="KW-0479">Metal-binding</keyword>
<dbReference type="Gene3D" id="3.30.160.60">
    <property type="entry name" value="Classic Zinc Finger"/>
    <property type="match status" value="8"/>
</dbReference>
<keyword evidence="3 5" id="KW-0863">Zinc-finger</keyword>
<dbReference type="Pfam" id="PF13909">
    <property type="entry name" value="zf-H2C2_5"/>
    <property type="match status" value="1"/>
</dbReference>
<feature type="domain" description="C2H2-type" evidence="7">
    <location>
        <begin position="684"/>
        <end position="717"/>
    </location>
</feature>
<dbReference type="PANTHER" id="PTHR24379">
    <property type="entry name" value="KRAB AND ZINC FINGER DOMAIN-CONTAINING"/>
    <property type="match status" value="1"/>
</dbReference>
<evidence type="ECO:0000259" key="7">
    <source>
        <dbReference type="PROSITE" id="PS50157"/>
    </source>
</evidence>
<reference evidence="8" key="1">
    <citation type="submission" date="2022-01" db="EMBL/GenBank/DDBJ databases">
        <authorList>
            <person name="King R."/>
        </authorList>
    </citation>
    <scope>NUCLEOTIDE SEQUENCE</scope>
</reference>
<dbReference type="GO" id="GO:0008270">
    <property type="term" value="F:zinc ion binding"/>
    <property type="evidence" value="ECO:0007669"/>
    <property type="project" value="UniProtKB-KW"/>
</dbReference>
<dbReference type="SUPFAM" id="SSF57667">
    <property type="entry name" value="beta-beta-alpha zinc fingers"/>
    <property type="match status" value="6"/>
</dbReference>
<keyword evidence="9" id="KW-1185">Reference proteome</keyword>
<dbReference type="PROSITE" id="PS00028">
    <property type="entry name" value="ZINC_FINGER_C2H2_1"/>
    <property type="match status" value="7"/>
</dbReference>
<feature type="compositionally biased region" description="Low complexity" evidence="6">
    <location>
        <begin position="355"/>
        <end position="366"/>
    </location>
</feature>
<proteinExistence type="predicted"/>
<feature type="region of interest" description="Disordered" evidence="6">
    <location>
        <begin position="150"/>
        <end position="373"/>
    </location>
</feature>
<keyword evidence="4" id="KW-0862">Zinc</keyword>
<feature type="compositionally biased region" description="Basic and acidic residues" evidence="6">
    <location>
        <begin position="152"/>
        <end position="164"/>
    </location>
</feature>
<feature type="domain" description="C2H2-type" evidence="7">
    <location>
        <begin position="891"/>
        <end position="918"/>
    </location>
</feature>
<organism evidence="8 9">
    <name type="scientific">Phaedon cochleariae</name>
    <name type="common">Mustard beetle</name>
    <dbReference type="NCBI Taxonomy" id="80249"/>
    <lineage>
        <taxon>Eukaryota</taxon>
        <taxon>Metazoa</taxon>
        <taxon>Ecdysozoa</taxon>
        <taxon>Arthropoda</taxon>
        <taxon>Hexapoda</taxon>
        <taxon>Insecta</taxon>
        <taxon>Pterygota</taxon>
        <taxon>Neoptera</taxon>
        <taxon>Endopterygota</taxon>
        <taxon>Coleoptera</taxon>
        <taxon>Polyphaga</taxon>
        <taxon>Cucujiformia</taxon>
        <taxon>Chrysomeloidea</taxon>
        <taxon>Chrysomelidae</taxon>
        <taxon>Chrysomelinae</taxon>
        <taxon>Chrysomelini</taxon>
        <taxon>Phaedon</taxon>
    </lineage>
</organism>